<feature type="non-terminal residue" evidence="1">
    <location>
        <position position="1"/>
    </location>
</feature>
<name>A0A745EC41_SALER</name>
<sequence length="33" mass="3591">ATTCDSSPLHHYQRRFSQDAAPQYVDVSAGGPK</sequence>
<comment type="caution">
    <text evidence="1">The sequence shown here is derived from an EMBL/GenBank/DDBJ whole genome shotgun (WGS) entry which is preliminary data.</text>
</comment>
<accession>A0A745EC41</accession>
<protein>
    <submittedName>
        <fullName evidence="1">Nitrate reductase molybdenum cofactor assembly chaperone</fullName>
    </submittedName>
</protein>
<dbReference type="EMBL" id="DAAUTJ010000047">
    <property type="protein sequence ID" value="HAF3111310.1"/>
    <property type="molecule type" value="Genomic_DNA"/>
</dbReference>
<reference evidence="1" key="1">
    <citation type="journal article" date="2018" name="Genome Biol.">
        <title>SKESA: strategic k-mer extension for scrupulous assemblies.</title>
        <authorList>
            <person name="Souvorov A."/>
            <person name="Agarwala R."/>
            <person name="Lipman D.J."/>
        </authorList>
    </citation>
    <scope>NUCLEOTIDE SEQUENCE</scope>
    <source>
        <strain evidence="1">MA.GW_S05696-08</strain>
    </source>
</reference>
<evidence type="ECO:0000313" key="1">
    <source>
        <dbReference type="EMBL" id="HAF3111310.1"/>
    </source>
</evidence>
<dbReference type="AlphaFoldDB" id="A0A745EC41"/>
<gene>
    <name evidence="1" type="ORF">G8A02_004919</name>
</gene>
<reference evidence="1" key="2">
    <citation type="submission" date="2020-02" db="EMBL/GenBank/DDBJ databases">
        <authorList>
            <consortium name="NCBI Pathogen Detection Project"/>
        </authorList>
    </citation>
    <scope>NUCLEOTIDE SEQUENCE</scope>
    <source>
        <strain evidence="1">MA.GW_S05696-08</strain>
    </source>
</reference>
<organism evidence="1">
    <name type="scientific">Salmonella enterica</name>
    <name type="common">Salmonella choleraesuis</name>
    <dbReference type="NCBI Taxonomy" id="28901"/>
    <lineage>
        <taxon>Bacteria</taxon>
        <taxon>Pseudomonadati</taxon>
        <taxon>Pseudomonadota</taxon>
        <taxon>Gammaproteobacteria</taxon>
        <taxon>Enterobacterales</taxon>
        <taxon>Enterobacteriaceae</taxon>
        <taxon>Salmonella</taxon>
    </lineage>
</organism>
<proteinExistence type="predicted"/>